<sequence length="306" mass="33271">MLILLTGSSGFLGREILSILNPNSVKVVKRGQSSVIGCQESYSIDKLDSKTNWSGAFSGVDCVLHLAAVAHKHDELNTTYDEINTRGTLNLALAAAHAGVKRFVFVSSIGVNGSTTKNNKFTVASKPSPHSHYARSKYEAEVGLKKISDETGLEIVIVRPPLVYGLNAPGNFGMLTKFIHRFPILPFGLARNQRDFISLPNLADLLVVCTSHPKAAGHTFLASDNDPVSIKELTNAIADGLGKRVIQLPIPKFIMHFLGKMAGKSTVIDQLFGDLRVDSSNLRETLDWTPPFTMKQVMSSLRNSGK</sequence>
<feature type="domain" description="NAD-dependent epimerase/dehydratase" evidence="1">
    <location>
        <begin position="3"/>
        <end position="217"/>
    </location>
</feature>
<dbReference type="Proteomes" id="UP000322521">
    <property type="component" value="Unassembled WGS sequence"/>
</dbReference>
<comment type="caution">
    <text evidence="2">The sequence shown here is derived from an EMBL/GenBank/DDBJ whole genome shotgun (WGS) entry which is preliminary data.</text>
</comment>
<dbReference type="AlphaFoldDB" id="A0A5M9NKJ0"/>
<reference evidence="2 3" key="1">
    <citation type="submission" date="2019-09" db="EMBL/GenBank/DDBJ databases">
        <title>Draft genome sequence of various Type strains from the CCUG.</title>
        <authorList>
            <person name="Pineiro-Iglesias B."/>
            <person name="Tunovic T."/>
            <person name="Unosson C."/>
            <person name="Inganas E."/>
            <person name="Ohlen M."/>
            <person name="Cardew S."/>
            <person name="Jensie-Markopoulos S."/>
            <person name="Salva-Serra F."/>
            <person name="Jaen-Luchoro D."/>
            <person name="Karlsson R."/>
            <person name="Svensson-Stadler L."/>
            <person name="Chun J."/>
            <person name="Moore E."/>
        </authorList>
    </citation>
    <scope>NUCLEOTIDE SEQUENCE [LARGE SCALE GENOMIC DNA]</scope>
    <source>
        <strain evidence="2 3">CCUG 56969T</strain>
    </source>
</reference>
<proteinExistence type="predicted"/>
<organism evidence="2 3">
    <name type="scientific">Vibrio gigantis</name>
    <dbReference type="NCBI Taxonomy" id="296199"/>
    <lineage>
        <taxon>Bacteria</taxon>
        <taxon>Pseudomonadati</taxon>
        <taxon>Pseudomonadota</taxon>
        <taxon>Gammaproteobacteria</taxon>
        <taxon>Vibrionales</taxon>
        <taxon>Vibrionaceae</taxon>
        <taxon>Vibrio</taxon>
    </lineage>
</organism>
<protein>
    <submittedName>
        <fullName evidence="2">NAD-dependent epimerase/dehydratase family protein</fullName>
    </submittedName>
</protein>
<dbReference type="Pfam" id="PF01370">
    <property type="entry name" value="Epimerase"/>
    <property type="match status" value="1"/>
</dbReference>
<dbReference type="SUPFAM" id="SSF51735">
    <property type="entry name" value="NAD(P)-binding Rossmann-fold domains"/>
    <property type="match status" value="1"/>
</dbReference>
<dbReference type="PANTHER" id="PTHR43245">
    <property type="entry name" value="BIFUNCTIONAL POLYMYXIN RESISTANCE PROTEIN ARNA"/>
    <property type="match status" value="1"/>
</dbReference>
<accession>A0A5M9NKJ0</accession>
<dbReference type="Gene3D" id="3.40.50.720">
    <property type="entry name" value="NAD(P)-binding Rossmann-like Domain"/>
    <property type="match status" value="1"/>
</dbReference>
<evidence type="ECO:0000259" key="1">
    <source>
        <dbReference type="Pfam" id="PF01370"/>
    </source>
</evidence>
<name>A0A5M9NKJ0_9VIBR</name>
<evidence type="ECO:0000313" key="3">
    <source>
        <dbReference type="Proteomes" id="UP000322521"/>
    </source>
</evidence>
<gene>
    <name evidence="2" type="ORF">F4W18_16730</name>
</gene>
<dbReference type="InterPro" id="IPR050177">
    <property type="entry name" value="Lipid_A_modif_metabolic_enz"/>
</dbReference>
<dbReference type="InterPro" id="IPR001509">
    <property type="entry name" value="Epimerase_deHydtase"/>
</dbReference>
<dbReference type="RefSeq" id="WP_086711883.1">
    <property type="nucleotide sequence ID" value="NZ_MVJE01000002.1"/>
</dbReference>
<evidence type="ECO:0000313" key="2">
    <source>
        <dbReference type="EMBL" id="KAA8671175.1"/>
    </source>
</evidence>
<dbReference type="InterPro" id="IPR036291">
    <property type="entry name" value="NAD(P)-bd_dom_sf"/>
</dbReference>
<dbReference type="PANTHER" id="PTHR43245:SF58">
    <property type="entry name" value="BLL5923 PROTEIN"/>
    <property type="match status" value="1"/>
</dbReference>
<keyword evidence="3" id="KW-1185">Reference proteome</keyword>
<dbReference type="EMBL" id="VXJS01000010">
    <property type="protein sequence ID" value="KAA8671175.1"/>
    <property type="molecule type" value="Genomic_DNA"/>
</dbReference>